<gene>
    <name evidence="1" type="ORF">BHQ10_002429</name>
</gene>
<evidence type="ECO:0000313" key="1">
    <source>
        <dbReference type="EMBL" id="RAO66417.1"/>
    </source>
</evidence>
<dbReference type="AlphaFoldDB" id="A0A364KS93"/>
<keyword evidence="2" id="KW-1185">Reference proteome</keyword>
<protein>
    <submittedName>
        <fullName evidence="1">Uncharacterized protein</fullName>
    </submittedName>
</protein>
<comment type="caution">
    <text evidence="1">The sequence shown here is derived from an EMBL/GenBank/DDBJ whole genome shotgun (WGS) entry which is preliminary data.</text>
</comment>
<dbReference type="OrthoDB" id="4224834at2759"/>
<name>A0A364KS93_TALAM</name>
<dbReference type="Proteomes" id="UP000249363">
    <property type="component" value="Unassembled WGS sequence"/>
</dbReference>
<dbReference type="EMBL" id="MIKG01000003">
    <property type="protein sequence ID" value="RAO66417.1"/>
    <property type="molecule type" value="Genomic_DNA"/>
</dbReference>
<dbReference type="RefSeq" id="XP_040730934.1">
    <property type="nucleotide sequence ID" value="XM_040874574.1"/>
</dbReference>
<dbReference type="GeneID" id="63791646"/>
<reference evidence="1 2" key="1">
    <citation type="journal article" date="2017" name="Biotechnol. Biofuels">
        <title>Differential beta-glucosidase expression as a function of carbon source availability in Talaromyces amestolkiae: a genomic and proteomic approach.</title>
        <authorList>
            <person name="de Eugenio L.I."/>
            <person name="Mendez-Liter J.A."/>
            <person name="Nieto-Dominguez M."/>
            <person name="Alonso L."/>
            <person name="Gil-Munoz J."/>
            <person name="Barriuso J."/>
            <person name="Prieto A."/>
            <person name="Martinez M.J."/>
        </authorList>
    </citation>
    <scope>NUCLEOTIDE SEQUENCE [LARGE SCALE GENOMIC DNA]</scope>
    <source>
        <strain evidence="1 2">CIB</strain>
    </source>
</reference>
<organism evidence="1 2">
    <name type="scientific">Talaromyces amestolkiae</name>
    <dbReference type="NCBI Taxonomy" id="1196081"/>
    <lineage>
        <taxon>Eukaryota</taxon>
        <taxon>Fungi</taxon>
        <taxon>Dikarya</taxon>
        <taxon>Ascomycota</taxon>
        <taxon>Pezizomycotina</taxon>
        <taxon>Eurotiomycetes</taxon>
        <taxon>Eurotiomycetidae</taxon>
        <taxon>Eurotiales</taxon>
        <taxon>Trichocomaceae</taxon>
        <taxon>Talaromyces</taxon>
        <taxon>Talaromyces sect. Talaromyces</taxon>
    </lineage>
</organism>
<evidence type="ECO:0000313" key="2">
    <source>
        <dbReference type="Proteomes" id="UP000249363"/>
    </source>
</evidence>
<sequence length="181" mass="20313">MAPRRPPLLPIPGNNQKIQKTQSFEERLKQFFTSSYNTLVSDLLMDLDHPFIIPIELYLSVRQPTVSLEGLDYSRHDPFDFKINFYIATFVDPASDDIAALLQASLGDTSSVSVSFEWAYVGAIEVMPTVYIEVPPETVTDWADLESGIRAVLARNASKMGIVVDVQFRVKSSQNRAIEIT</sequence>
<proteinExistence type="predicted"/>
<accession>A0A364KS93</accession>